<sequence>MTFANWNCACRQHCAEAARKKRMIAMVTTDARNLARENLFLLADLRIESESDAHRIKVRNLSAGGMMGDGQVPVVRGHRITVNLPGIGEANGTVAWVQQNRFGVAFEHEIDLGALSKDSE</sequence>
<dbReference type="RefSeq" id="WP_176273296.1">
    <property type="nucleotide sequence ID" value="NZ_JABWTA010000001.1"/>
</dbReference>
<protein>
    <submittedName>
        <fullName evidence="2">PilZ domain-containing protein</fullName>
    </submittedName>
</protein>
<reference evidence="2 3" key="1">
    <citation type="submission" date="2020-06" db="EMBL/GenBank/DDBJ databases">
        <title>Altererythrobacter lutimaris sp. nov., a marine bacterium isolated from a tidal flat.</title>
        <authorList>
            <person name="Kim D."/>
            <person name="Yoo Y."/>
            <person name="Kim J.-J."/>
        </authorList>
    </citation>
    <scope>NUCLEOTIDE SEQUENCE [LARGE SCALE GENOMIC DNA]</scope>
    <source>
        <strain evidence="2 3">JGD-16</strain>
    </source>
</reference>
<name>A0A850HE53_9SPHN</name>
<dbReference type="Proteomes" id="UP000546031">
    <property type="component" value="Unassembled WGS sequence"/>
</dbReference>
<dbReference type="EMBL" id="JABWTA010000001">
    <property type="protein sequence ID" value="NVE95098.1"/>
    <property type="molecule type" value="Genomic_DNA"/>
</dbReference>
<dbReference type="SUPFAM" id="SSF141371">
    <property type="entry name" value="PilZ domain-like"/>
    <property type="match status" value="1"/>
</dbReference>
<dbReference type="Pfam" id="PF07238">
    <property type="entry name" value="PilZ"/>
    <property type="match status" value="1"/>
</dbReference>
<dbReference type="InterPro" id="IPR009875">
    <property type="entry name" value="PilZ_domain"/>
</dbReference>
<evidence type="ECO:0000313" key="2">
    <source>
        <dbReference type="EMBL" id="NVE95098.1"/>
    </source>
</evidence>
<proteinExistence type="predicted"/>
<organism evidence="2 3">
    <name type="scientific">Altererythrobacter lutimaris</name>
    <dbReference type="NCBI Taxonomy" id="2743979"/>
    <lineage>
        <taxon>Bacteria</taxon>
        <taxon>Pseudomonadati</taxon>
        <taxon>Pseudomonadota</taxon>
        <taxon>Alphaproteobacteria</taxon>
        <taxon>Sphingomonadales</taxon>
        <taxon>Erythrobacteraceae</taxon>
        <taxon>Altererythrobacter</taxon>
    </lineage>
</organism>
<accession>A0A850HE53</accession>
<evidence type="ECO:0000259" key="1">
    <source>
        <dbReference type="Pfam" id="PF07238"/>
    </source>
</evidence>
<gene>
    <name evidence="2" type="ORF">HUO12_09330</name>
</gene>
<feature type="domain" description="PilZ" evidence="1">
    <location>
        <begin position="44"/>
        <end position="114"/>
    </location>
</feature>
<evidence type="ECO:0000313" key="3">
    <source>
        <dbReference type="Proteomes" id="UP000546031"/>
    </source>
</evidence>
<dbReference type="GO" id="GO:0035438">
    <property type="term" value="F:cyclic-di-GMP binding"/>
    <property type="evidence" value="ECO:0007669"/>
    <property type="project" value="InterPro"/>
</dbReference>
<comment type="caution">
    <text evidence="2">The sequence shown here is derived from an EMBL/GenBank/DDBJ whole genome shotgun (WGS) entry which is preliminary data.</text>
</comment>
<keyword evidence="3" id="KW-1185">Reference proteome</keyword>
<dbReference type="AlphaFoldDB" id="A0A850HE53"/>